<gene>
    <name evidence="2" type="ORF">BP5553_10287</name>
</gene>
<dbReference type="GeneID" id="43603136"/>
<dbReference type="EMBL" id="NPIC01000015">
    <property type="protein sequence ID" value="RDL30409.1"/>
    <property type="molecule type" value="Genomic_DNA"/>
</dbReference>
<organism evidence="2 3">
    <name type="scientific">Venustampulla echinocandica</name>
    <dbReference type="NCBI Taxonomy" id="2656787"/>
    <lineage>
        <taxon>Eukaryota</taxon>
        <taxon>Fungi</taxon>
        <taxon>Dikarya</taxon>
        <taxon>Ascomycota</taxon>
        <taxon>Pezizomycotina</taxon>
        <taxon>Leotiomycetes</taxon>
        <taxon>Helotiales</taxon>
        <taxon>Pleuroascaceae</taxon>
        <taxon>Venustampulla</taxon>
    </lineage>
</organism>
<accession>A0A370T9S2</accession>
<evidence type="ECO:0000259" key="1">
    <source>
        <dbReference type="Pfam" id="PF06985"/>
    </source>
</evidence>
<dbReference type="AlphaFoldDB" id="A0A370T9S2"/>
<dbReference type="RefSeq" id="XP_031864934.1">
    <property type="nucleotide sequence ID" value="XM_032018910.1"/>
</dbReference>
<evidence type="ECO:0000313" key="3">
    <source>
        <dbReference type="Proteomes" id="UP000254866"/>
    </source>
</evidence>
<dbReference type="InterPro" id="IPR010730">
    <property type="entry name" value="HET"/>
</dbReference>
<evidence type="ECO:0000313" key="2">
    <source>
        <dbReference type="EMBL" id="RDL30409.1"/>
    </source>
</evidence>
<dbReference type="Proteomes" id="UP000254866">
    <property type="component" value="Unassembled WGS sequence"/>
</dbReference>
<proteinExistence type="predicted"/>
<dbReference type="STRING" id="2656787.A0A370T9S2"/>
<sequence>MSDLTCSSGSDALATKMSPAADPNIFKLLDRSTPSIRLIQILLEDDRAISCKFHNFNLADCPPYQALSYAWGPSEPTANIELDGSPFTVRENLYQALRALRRSLEEVISTGHLGPLSKPFTSSYFWVDAICIDQANVLERNHQVNLMSRIYSQASTVAVWLGPETEDSALAMKHLSNKVRFHQNIRDAISALCHRPYWNRLWIIQELVLAKSIYVLCGSGYQDWENLVRLASNMEDEDEDHINSSRTNFLLPDSPARNVITFRSRWNTLEAKKKTLDSFIVTGGIDKAECTDPRDRVFGLLGLVDELGAKSLGITEADYEKSKEEIYCDVLRFLKHNPDGLSMSSFWIAKPLAVMLRLTTKEDPRSNGFKLLHAFFHPRAGEVADEEEELRLILEAFEEEES</sequence>
<dbReference type="InterPro" id="IPR052895">
    <property type="entry name" value="HetReg/Transcr_Mod"/>
</dbReference>
<protein>
    <recommendedName>
        <fullName evidence="1">Heterokaryon incompatibility domain-containing protein</fullName>
    </recommendedName>
</protein>
<reference evidence="2 3" key="1">
    <citation type="journal article" date="2018" name="IMA Fungus">
        <title>IMA Genome-F 9: Draft genome sequence of Annulohypoxylon stygium, Aspergillus mulundensis, Berkeleyomyces basicola (syn. Thielaviopsis basicola), Ceratocystis smalleyi, two Cercospora beticola strains, Coleophoma cylindrospora, Fusarium fracticaudum, Phialophora cf. hyalina, and Morchella septimelata.</title>
        <authorList>
            <person name="Wingfield B.D."/>
            <person name="Bills G.F."/>
            <person name="Dong Y."/>
            <person name="Huang W."/>
            <person name="Nel W.J."/>
            <person name="Swalarsk-Parry B.S."/>
            <person name="Vaghefi N."/>
            <person name="Wilken P.M."/>
            <person name="An Z."/>
            <person name="de Beer Z.W."/>
            <person name="De Vos L."/>
            <person name="Chen L."/>
            <person name="Duong T.A."/>
            <person name="Gao Y."/>
            <person name="Hammerbacher A."/>
            <person name="Kikkert J.R."/>
            <person name="Li Y."/>
            <person name="Li H."/>
            <person name="Li K."/>
            <person name="Li Q."/>
            <person name="Liu X."/>
            <person name="Ma X."/>
            <person name="Naidoo K."/>
            <person name="Pethybridge S.J."/>
            <person name="Sun J."/>
            <person name="Steenkamp E.T."/>
            <person name="van der Nest M.A."/>
            <person name="van Wyk S."/>
            <person name="Wingfield M.J."/>
            <person name="Xiong C."/>
            <person name="Yue Q."/>
            <person name="Zhang X."/>
        </authorList>
    </citation>
    <scope>NUCLEOTIDE SEQUENCE [LARGE SCALE GENOMIC DNA]</scope>
    <source>
        <strain evidence="2 3">BP 5553</strain>
    </source>
</reference>
<name>A0A370T9S2_9HELO</name>
<keyword evidence="3" id="KW-1185">Reference proteome</keyword>
<dbReference type="PANTHER" id="PTHR24148">
    <property type="entry name" value="ANKYRIN REPEAT DOMAIN-CONTAINING PROTEIN 39 HOMOLOG-RELATED"/>
    <property type="match status" value="1"/>
</dbReference>
<dbReference type="PANTHER" id="PTHR24148:SF73">
    <property type="entry name" value="HET DOMAIN PROTEIN (AFU_ORTHOLOGUE AFUA_8G01020)"/>
    <property type="match status" value="1"/>
</dbReference>
<comment type="caution">
    <text evidence="2">The sequence shown here is derived from an EMBL/GenBank/DDBJ whole genome shotgun (WGS) entry which is preliminary data.</text>
</comment>
<feature type="domain" description="Heterokaryon incompatibility" evidence="1">
    <location>
        <begin position="64"/>
        <end position="206"/>
    </location>
</feature>
<dbReference type="OrthoDB" id="3598674at2759"/>
<dbReference type="Pfam" id="PF06985">
    <property type="entry name" value="HET"/>
    <property type="match status" value="1"/>
</dbReference>